<evidence type="ECO:0000313" key="2">
    <source>
        <dbReference type="EMBL" id="KAJ3038595.1"/>
    </source>
</evidence>
<organism evidence="2 3">
    <name type="scientific">Rhizophlyctis rosea</name>
    <dbReference type="NCBI Taxonomy" id="64517"/>
    <lineage>
        <taxon>Eukaryota</taxon>
        <taxon>Fungi</taxon>
        <taxon>Fungi incertae sedis</taxon>
        <taxon>Chytridiomycota</taxon>
        <taxon>Chytridiomycota incertae sedis</taxon>
        <taxon>Chytridiomycetes</taxon>
        <taxon>Rhizophlyctidales</taxon>
        <taxon>Rhizophlyctidaceae</taxon>
        <taxon>Rhizophlyctis</taxon>
    </lineage>
</organism>
<feature type="compositionally biased region" description="Low complexity" evidence="1">
    <location>
        <begin position="188"/>
        <end position="198"/>
    </location>
</feature>
<dbReference type="AlphaFoldDB" id="A0AAD5S4M0"/>
<sequence length="526" mass="56901">MRETIRNSTSSRSNQSTKPPPQSPSRSASTVTIRDSIATRFSAPTRTVSLPSIRSNSLHYRENSLRARSRSGIVYPRLREQDRKAAVPAQKQKRGENTLGVSETADSQGSLVEGINFVNEDVRPVTVRLGTFDSDDWRSVREGQSLQPSENAETFSVEDSSSSLESISSHVSRPPSSTYSTRLTYPTASAPSSHASSVRSLFDDLPPMGSTAAQTATQQTTLPYIPHPVFSQPPSNPFQTPTSPNRPDAATTLEDNLTRLRQARDRALQALADVTAMNERMNLMSDTLSTLQQSASADTIDSEPDLMDSEDGDIPINLSPRPPPVYSPTPQNNRIVSPRRTGYRTMHGSSTNSHTAENPALNRPISTTIIPHKPSIPIYAAPLQPIHKLIPYKPDPIPRSSHSLLSTLPSSSPTRTSTSNSSAEATQSTESDPFFALFSNSRTLRSIQLSNTGKQPPLGESVPSLTPSEPSSDAPVTLAGVLRYLGLMRAVLGHNRNDENRGTGRWSESADNVGEEGIGDVAGGVD</sequence>
<feature type="compositionally biased region" description="Low complexity" evidence="1">
    <location>
        <begin position="157"/>
        <end position="180"/>
    </location>
</feature>
<protein>
    <submittedName>
        <fullName evidence="2">Uncharacterized protein</fullName>
    </submittedName>
</protein>
<feature type="compositionally biased region" description="Low complexity" evidence="1">
    <location>
        <begin position="1"/>
        <end position="17"/>
    </location>
</feature>
<feature type="region of interest" description="Disordered" evidence="1">
    <location>
        <begin position="81"/>
        <end position="108"/>
    </location>
</feature>
<comment type="caution">
    <text evidence="2">The sequence shown here is derived from an EMBL/GenBank/DDBJ whole genome shotgun (WGS) entry which is preliminary data.</text>
</comment>
<name>A0AAD5S4M0_9FUNG</name>
<feature type="region of interest" description="Disordered" evidence="1">
    <location>
        <begin position="296"/>
        <end position="337"/>
    </location>
</feature>
<feature type="region of interest" description="Disordered" evidence="1">
    <location>
        <begin position="139"/>
        <end position="198"/>
    </location>
</feature>
<dbReference type="EMBL" id="JADGJD010001715">
    <property type="protein sequence ID" value="KAJ3038595.1"/>
    <property type="molecule type" value="Genomic_DNA"/>
</dbReference>
<feature type="compositionally biased region" description="Polar residues" evidence="1">
    <location>
        <begin position="99"/>
        <end position="108"/>
    </location>
</feature>
<feature type="region of interest" description="Disordered" evidence="1">
    <location>
        <begin position="1"/>
        <end position="32"/>
    </location>
</feature>
<feature type="compositionally biased region" description="Acidic residues" evidence="1">
    <location>
        <begin position="300"/>
        <end position="313"/>
    </location>
</feature>
<accession>A0AAD5S4M0</accession>
<evidence type="ECO:0000313" key="3">
    <source>
        <dbReference type="Proteomes" id="UP001212841"/>
    </source>
</evidence>
<keyword evidence="3" id="KW-1185">Reference proteome</keyword>
<feature type="region of interest" description="Disordered" evidence="1">
    <location>
        <begin position="450"/>
        <end position="474"/>
    </location>
</feature>
<reference evidence="2" key="1">
    <citation type="submission" date="2020-05" db="EMBL/GenBank/DDBJ databases">
        <title>Phylogenomic resolution of chytrid fungi.</title>
        <authorList>
            <person name="Stajich J.E."/>
            <person name="Amses K."/>
            <person name="Simmons R."/>
            <person name="Seto K."/>
            <person name="Myers J."/>
            <person name="Bonds A."/>
            <person name="Quandt C.A."/>
            <person name="Barry K."/>
            <person name="Liu P."/>
            <person name="Grigoriev I."/>
            <person name="Longcore J.E."/>
            <person name="James T.Y."/>
        </authorList>
    </citation>
    <scope>NUCLEOTIDE SEQUENCE</scope>
    <source>
        <strain evidence="2">JEL0318</strain>
    </source>
</reference>
<feature type="region of interest" description="Disordered" evidence="1">
    <location>
        <begin position="230"/>
        <end position="250"/>
    </location>
</feature>
<proteinExistence type="predicted"/>
<evidence type="ECO:0000256" key="1">
    <source>
        <dbReference type="SAM" id="MobiDB-lite"/>
    </source>
</evidence>
<gene>
    <name evidence="2" type="ORF">HK097_003119</name>
</gene>
<feature type="region of interest" description="Disordered" evidence="1">
    <location>
        <begin position="495"/>
        <end position="526"/>
    </location>
</feature>
<feature type="compositionally biased region" description="Low complexity" evidence="1">
    <location>
        <begin position="400"/>
        <end position="422"/>
    </location>
</feature>
<dbReference type="Proteomes" id="UP001212841">
    <property type="component" value="Unassembled WGS sequence"/>
</dbReference>
<feature type="compositionally biased region" description="Polar residues" evidence="1">
    <location>
        <begin position="142"/>
        <end position="154"/>
    </location>
</feature>
<feature type="region of interest" description="Disordered" evidence="1">
    <location>
        <begin position="400"/>
        <end position="433"/>
    </location>
</feature>